<gene>
    <name evidence="18" type="ORF">PAPOLLO_LOCUS14174</name>
</gene>
<name>A0A8S3X532_PARAO</name>
<keyword evidence="6" id="KW-0949">S-adenosyl-L-methionine</keyword>
<evidence type="ECO:0000256" key="13">
    <source>
        <dbReference type="ARBA" id="ARBA00093635"/>
    </source>
</evidence>
<keyword evidence="4" id="KW-0489">Methyltransferase</keyword>
<evidence type="ECO:0000256" key="14">
    <source>
        <dbReference type="ARBA" id="ARBA00093680"/>
    </source>
</evidence>
<dbReference type="EMBL" id="CAJQZP010000963">
    <property type="protein sequence ID" value="CAG5003133.1"/>
    <property type="molecule type" value="Genomic_DNA"/>
</dbReference>
<keyword evidence="10" id="KW-0539">Nucleus</keyword>
<dbReference type="PROSITE" id="PS01360">
    <property type="entry name" value="ZF_MYND_1"/>
    <property type="match status" value="1"/>
</dbReference>
<keyword evidence="8 15" id="KW-0863">Zinc-finger</keyword>
<feature type="domain" description="SET" evidence="16">
    <location>
        <begin position="240"/>
        <end position="536"/>
    </location>
</feature>
<comment type="subcellular location">
    <subcellularLocation>
        <location evidence="2">Cytoplasm</location>
    </subcellularLocation>
    <subcellularLocation>
        <location evidence="1">Nucleus</location>
    </subcellularLocation>
</comment>
<feature type="domain" description="MYND-type" evidence="17">
    <location>
        <begin position="284"/>
        <end position="323"/>
    </location>
</feature>
<comment type="caution">
    <text evidence="18">The sequence shown here is derived from an EMBL/GenBank/DDBJ whole genome shotgun (WGS) entry which is preliminary data.</text>
</comment>
<evidence type="ECO:0000256" key="2">
    <source>
        <dbReference type="ARBA" id="ARBA00004496"/>
    </source>
</evidence>
<evidence type="ECO:0000313" key="19">
    <source>
        <dbReference type="Proteomes" id="UP000691718"/>
    </source>
</evidence>
<dbReference type="AlphaFoldDB" id="A0A8S3X532"/>
<dbReference type="PANTHER" id="PTHR46165:SF2">
    <property type="entry name" value="SET AND MYND DOMAIN-CONTAINING PROTEIN 4"/>
    <property type="match status" value="1"/>
</dbReference>
<accession>A0A8S3X532</accession>
<evidence type="ECO:0000256" key="10">
    <source>
        <dbReference type="ARBA" id="ARBA00023242"/>
    </source>
</evidence>
<evidence type="ECO:0000256" key="5">
    <source>
        <dbReference type="ARBA" id="ARBA00022679"/>
    </source>
</evidence>
<evidence type="ECO:0000259" key="17">
    <source>
        <dbReference type="PROSITE" id="PS50865"/>
    </source>
</evidence>
<evidence type="ECO:0000259" key="16">
    <source>
        <dbReference type="PROSITE" id="PS50280"/>
    </source>
</evidence>
<comment type="function">
    <text evidence="12">Protein-lysine N-methyltransferase. Monomethylates PRMT5, modulating its transcriptional activity. May also act as a histone methyltransferase. Plays a critical role in cardiac development. Acts as a key epigenetic regulator of gene expression during cardiac development via its dual activities as a methyltransferase and negative regulator of HDAC1.</text>
</comment>
<evidence type="ECO:0000256" key="6">
    <source>
        <dbReference type="ARBA" id="ARBA00022691"/>
    </source>
</evidence>
<dbReference type="InterPro" id="IPR052097">
    <property type="entry name" value="SET-MYND_domain_protein"/>
</dbReference>
<dbReference type="InterPro" id="IPR001214">
    <property type="entry name" value="SET_dom"/>
</dbReference>
<comment type="catalytic activity">
    <reaction evidence="11">
        <text>L-lysyl-[protein] + S-adenosyl-L-methionine = N(6)-methyl-L-lysyl-[protein] + S-adenosyl-L-homocysteine + H(+)</text>
        <dbReference type="Rhea" id="RHEA:51736"/>
        <dbReference type="Rhea" id="RHEA-COMP:9752"/>
        <dbReference type="Rhea" id="RHEA-COMP:13053"/>
        <dbReference type="ChEBI" id="CHEBI:15378"/>
        <dbReference type="ChEBI" id="CHEBI:29969"/>
        <dbReference type="ChEBI" id="CHEBI:57856"/>
        <dbReference type="ChEBI" id="CHEBI:59789"/>
        <dbReference type="ChEBI" id="CHEBI:61929"/>
    </reaction>
</comment>
<evidence type="ECO:0000256" key="7">
    <source>
        <dbReference type="ARBA" id="ARBA00022723"/>
    </source>
</evidence>
<evidence type="ECO:0000313" key="18">
    <source>
        <dbReference type="EMBL" id="CAG5003133.1"/>
    </source>
</evidence>
<evidence type="ECO:0000256" key="9">
    <source>
        <dbReference type="ARBA" id="ARBA00022833"/>
    </source>
</evidence>
<evidence type="ECO:0000256" key="4">
    <source>
        <dbReference type="ARBA" id="ARBA00022603"/>
    </source>
</evidence>
<keyword evidence="5" id="KW-0808">Transferase</keyword>
<reference evidence="18" key="1">
    <citation type="submission" date="2021-04" db="EMBL/GenBank/DDBJ databases">
        <authorList>
            <person name="Tunstrom K."/>
        </authorList>
    </citation>
    <scope>NUCLEOTIDE SEQUENCE</scope>
</reference>
<dbReference type="GO" id="GO:0008168">
    <property type="term" value="F:methyltransferase activity"/>
    <property type="evidence" value="ECO:0007669"/>
    <property type="project" value="UniProtKB-KW"/>
</dbReference>
<dbReference type="GO" id="GO:0042826">
    <property type="term" value="F:histone deacetylase binding"/>
    <property type="evidence" value="ECO:0007669"/>
    <property type="project" value="TreeGrafter"/>
</dbReference>
<dbReference type="GO" id="GO:0008270">
    <property type="term" value="F:zinc ion binding"/>
    <property type="evidence" value="ECO:0007669"/>
    <property type="project" value="UniProtKB-KW"/>
</dbReference>
<sequence>MNSVSLPDDCAKQWEILLLLLSSEEKKIDRTSENEIDTMSYFCKNEGVRKIMLQWLQQMKASYGKKTSELDTALKCDDVSLLWRQKGNDKFRANLVEESYRCYSKSVVYANHNGPMYSLALANRSASLLRLKRFQECLSDIAMAIESGYPTEQRHKLLLRRVDCHIELGQRSEARSALAAATQYANTLNLSATQALEFEKHVKIYEKKLESPDLVDKREDEVVLPECYDGPNLDFNAASSAIELRRSETAGRYVVAKRSARRGDVLFSEDPYAWVTLPSDDPACEMCCRPDINPVPCSRCSRSVYCGARCRARAALAFHRWECAGAQCELFPTVGIAHLALRVLLLSASEGFPAVPWPTTEPTTAAQLFHGYTQVDDIQIYKQESPPFYRMFNLVTNFDKMNNNDYIQYALTATMLTIYLEHFTTFFEYLPSKVPYRLSSSQLQLFAAAVILRSLGQLVCNGHAALSLSTVEEDDGMNGRTVTEREVRRATAIYPSAAMMNHSCDPNIINTFHNSRLIVRCASELSAGSEVLNCYGPHRARESTPRRKAQLRAQYMFTCTCTACRVTDRRDFVLLFSAYVCQSCKSPVIFSGKRVQCQQCSSEFQLDRALSIIDRAEDLALQAERAKNVEERCEMMQVSYKMKQQVWHRHHSSLRAAADRLARLYADIGDFNRSVELIKQNVQCLEYQFGSFSVEVAHELRKLSDVMLERILKLPGHPDYRDWCLEAHKIIKKAVQLMDLNYGSWEVLVKRLKEQENFVASLLAESRTPETADCVHHNLHYNLKI</sequence>
<keyword evidence="3" id="KW-0963">Cytoplasm</keyword>
<protein>
    <recommendedName>
        <fullName evidence="13">Protein-lysine N-methyltransferase SMYD4</fullName>
    </recommendedName>
    <alternativeName>
        <fullName evidence="14">SET and MYND domain-containing protein 4</fullName>
    </alternativeName>
</protein>
<keyword evidence="19" id="KW-1185">Reference proteome</keyword>
<dbReference type="GO" id="GO:0005634">
    <property type="term" value="C:nucleus"/>
    <property type="evidence" value="ECO:0007669"/>
    <property type="project" value="UniProtKB-SubCell"/>
</dbReference>
<organism evidence="18 19">
    <name type="scientific">Parnassius apollo</name>
    <name type="common">Apollo butterfly</name>
    <name type="synonym">Papilio apollo</name>
    <dbReference type="NCBI Taxonomy" id="110799"/>
    <lineage>
        <taxon>Eukaryota</taxon>
        <taxon>Metazoa</taxon>
        <taxon>Ecdysozoa</taxon>
        <taxon>Arthropoda</taxon>
        <taxon>Hexapoda</taxon>
        <taxon>Insecta</taxon>
        <taxon>Pterygota</taxon>
        <taxon>Neoptera</taxon>
        <taxon>Endopterygota</taxon>
        <taxon>Lepidoptera</taxon>
        <taxon>Glossata</taxon>
        <taxon>Ditrysia</taxon>
        <taxon>Papilionoidea</taxon>
        <taxon>Papilionidae</taxon>
        <taxon>Parnassiinae</taxon>
        <taxon>Parnassini</taxon>
        <taxon>Parnassius</taxon>
        <taxon>Parnassius</taxon>
    </lineage>
</organism>
<evidence type="ECO:0000256" key="3">
    <source>
        <dbReference type="ARBA" id="ARBA00022490"/>
    </source>
</evidence>
<keyword evidence="7" id="KW-0479">Metal-binding</keyword>
<dbReference type="Pfam" id="PF00856">
    <property type="entry name" value="SET"/>
    <property type="match status" value="1"/>
</dbReference>
<evidence type="ECO:0000256" key="15">
    <source>
        <dbReference type="PROSITE-ProRule" id="PRU00134"/>
    </source>
</evidence>
<evidence type="ECO:0000256" key="11">
    <source>
        <dbReference type="ARBA" id="ARBA00048985"/>
    </source>
</evidence>
<keyword evidence="9" id="KW-0862">Zinc</keyword>
<dbReference type="OrthoDB" id="62495at2759"/>
<dbReference type="InterPro" id="IPR002893">
    <property type="entry name" value="Znf_MYND"/>
</dbReference>
<dbReference type="PANTHER" id="PTHR46165">
    <property type="entry name" value="SET AND MYND DOMAIN-CONTAINING PROTEIN 4"/>
    <property type="match status" value="1"/>
</dbReference>
<dbReference type="CDD" id="cd10536">
    <property type="entry name" value="SET_SMYD4"/>
    <property type="match status" value="1"/>
</dbReference>
<proteinExistence type="predicted"/>
<dbReference type="Proteomes" id="UP000691718">
    <property type="component" value="Unassembled WGS sequence"/>
</dbReference>
<dbReference type="PROSITE" id="PS50865">
    <property type="entry name" value="ZF_MYND_2"/>
    <property type="match status" value="1"/>
</dbReference>
<dbReference type="GO" id="GO:0032259">
    <property type="term" value="P:methylation"/>
    <property type="evidence" value="ECO:0007669"/>
    <property type="project" value="UniProtKB-KW"/>
</dbReference>
<evidence type="ECO:0000256" key="8">
    <source>
        <dbReference type="ARBA" id="ARBA00022771"/>
    </source>
</evidence>
<dbReference type="PROSITE" id="PS50280">
    <property type="entry name" value="SET"/>
    <property type="match status" value="1"/>
</dbReference>
<evidence type="ECO:0000256" key="12">
    <source>
        <dbReference type="ARBA" id="ARBA00093423"/>
    </source>
</evidence>
<evidence type="ECO:0000256" key="1">
    <source>
        <dbReference type="ARBA" id="ARBA00004123"/>
    </source>
</evidence>
<dbReference type="InterPro" id="IPR044421">
    <property type="entry name" value="SMYD4_SET"/>
</dbReference>
<dbReference type="GO" id="GO:0005737">
    <property type="term" value="C:cytoplasm"/>
    <property type="evidence" value="ECO:0007669"/>
    <property type="project" value="UniProtKB-SubCell"/>
</dbReference>